<organism evidence="2">
    <name type="scientific">Lygus hesperus</name>
    <name type="common">Western plant bug</name>
    <dbReference type="NCBI Taxonomy" id="30085"/>
    <lineage>
        <taxon>Eukaryota</taxon>
        <taxon>Metazoa</taxon>
        <taxon>Ecdysozoa</taxon>
        <taxon>Arthropoda</taxon>
        <taxon>Hexapoda</taxon>
        <taxon>Insecta</taxon>
        <taxon>Pterygota</taxon>
        <taxon>Neoptera</taxon>
        <taxon>Paraneoptera</taxon>
        <taxon>Hemiptera</taxon>
        <taxon>Heteroptera</taxon>
        <taxon>Panheteroptera</taxon>
        <taxon>Cimicomorpha</taxon>
        <taxon>Miridae</taxon>
        <taxon>Mirini</taxon>
        <taxon>Lygus</taxon>
    </lineage>
</organism>
<feature type="non-terminal residue" evidence="2">
    <location>
        <position position="1"/>
    </location>
</feature>
<dbReference type="EMBL" id="GDHC01012293">
    <property type="protein sequence ID" value="JAQ06336.1"/>
    <property type="molecule type" value="Transcribed_RNA"/>
</dbReference>
<gene>
    <name evidence="2" type="ORF">g.7244</name>
</gene>
<sequence>FLYFIVINLNCNIQTRMKHCKPHTHSNNKDGANDEQHTHECKSTETVPTKMMVAVKSAADAENNTETSMPAAVAAEATTSQKSQTPTLRARLFPSRCSISGAIPAATTRAILATQDTLPISGSSNSRDSNTYSAQVVYHSPIATNTSVGVSPTSKDTYVVLS</sequence>
<accession>A0A146LHA8</accession>
<proteinExistence type="predicted"/>
<evidence type="ECO:0000256" key="1">
    <source>
        <dbReference type="SAM" id="MobiDB-lite"/>
    </source>
</evidence>
<dbReference type="AlphaFoldDB" id="A0A146LHA8"/>
<feature type="region of interest" description="Disordered" evidence="1">
    <location>
        <begin position="20"/>
        <end position="43"/>
    </location>
</feature>
<protein>
    <submittedName>
        <fullName evidence="2">Uncharacterized protein</fullName>
    </submittedName>
</protein>
<reference evidence="2" key="1">
    <citation type="journal article" date="2016" name="Gigascience">
        <title>De novo construction of an expanded transcriptome assembly for the western tarnished plant bug, Lygus hesperus.</title>
        <authorList>
            <person name="Tassone E.E."/>
            <person name="Geib S.M."/>
            <person name="Hall B."/>
            <person name="Fabrick J.A."/>
            <person name="Brent C.S."/>
            <person name="Hull J.J."/>
        </authorList>
    </citation>
    <scope>NUCLEOTIDE SEQUENCE</scope>
</reference>
<feature type="compositionally biased region" description="Polar residues" evidence="1">
    <location>
        <begin position="77"/>
        <end position="87"/>
    </location>
</feature>
<evidence type="ECO:0000313" key="2">
    <source>
        <dbReference type="EMBL" id="JAQ06336.1"/>
    </source>
</evidence>
<name>A0A146LHA8_LYGHE</name>
<feature type="compositionally biased region" description="Basic and acidic residues" evidence="1">
    <location>
        <begin position="27"/>
        <end position="43"/>
    </location>
</feature>
<feature type="region of interest" description="Disordered" evidence="1">
    <location>
        <begin position="61"/>
        <end position="87"/>
    </location>
</feature>